<evidence type="ECO:0008006" key="4">
    <source>
        <dbReference type="Google" id="ProtNLM"/>
    </source>
</evidence>
<dbReference type="AlphaFoldDB" id="A0A0K8QKX6"/>
<dbReference type="OrthoDB" id="37622at2"/>
<dbReference type="PANTHER" id="PTHR23419:SF8">
    <property type="entry name" value="FI09726P"/>
    <property type="match status" value="1"/>
</dbReference>
<evidence type="ECO:0000256" key="1">
    <source>
        <dbReference type="ARBA" id="ARBA00010169"/>
    </source>
</evidence>
<dbReference type="InterPro" id="IPR015867">
    <property type="entry name" value="N-reg_PII/ATP_PRibTrfase_C"/>
</dbReference>
<dbReference type="Pfam" id="PF03091">
    <property type="entry name" value="CutA1"/>
    <property type="match status" value="1"/>
</dbReference>
<dbReference type="Gene3D" id="3.30.70.120">
    <property type="match status" value="1"/>
</dbReference>
<dbReference type="SUPFAM" id="SSF54913">
    <property type="entry name" value="GlnB-like"/>
    <property type="match status" value="1"/>
</dbReference>
<sequence length="106" mass="11741">MSAVVVLCTCPDAASAERIARRLVGERLAACVNRIPGVRSTYRWQGEVRDDVEELLVIKTERARLETLTARLVGLHPYELPEVIALDVVAGHAPYLAWLERESTAS</sequence>
<dbReference type="GO" id="GO:0005507">
    <property type="term" value="F:copper ion binding"/>
    <property type="evidence" value="ECO:0007669"/>
    <property type="project" value="TreeGrafter"/>
</dbReference>
<dbReference type="PANTHER" id="PTHR23419">
    <property type="entry name" value="DIVALENT CATION TOLERANCE CUTA-RELATED"/>
    <property type="match status" value="1"/>
</dbReference>
<dbReference type="InterPro" id="IPR011322">
    <property type="entry name" value="N-reg_PII-like_a/b"/>
</dbReference>
<dbReference type="RefSeq" id="WP_062535348.1">
    <property type="nucleotide sequence ID" value="NZ_DF970162.1"/>
</dbReference>
<dbReference type="Proteomes" id="UP000253740">
    <property type="component" value="Unassembled WGS sequence"/>
</dbReference>
<accession>A0A0K8QKX6</accession>
<dbReference type="GO" id="GO:0010038">
    <property type="term" value="P:response to metal ion"/>
    <property type="evidence" value="ECO:0007669"/>
    <property type="project" value="InterPro"/>
</dbReference>
<dbReference type="InterPro" id="IPR004323">
    <property type="entry name" value="Ion_tolerance_CutA"/>
</dbReference>
<organism evidence="2">
    <name type="scientific">Mizugakiibacter sediminis</name>
    <dbReference type="NCBI Taxonomy" id="1475481"/>
    <lineage>
        <taxon>Bacteria</taxon>
        <taxon>Pseudomonadati</taxon>
        <taxon>Pseudomonadota</taxon>
        <taxon>Gammaproteobacteria</taxon>
        <taxon>Lysobacterales</taxon>
        <taxon>Rhodanobacteraceae</taxon>
        <taxon>Mizugakiibacter</taxon>
    </lineage>
</organism>
<dbReference type="STRING" id="1475481.GCA_000953855_00816"/>
<protein>
    <recommendedName>
        <fullName evidence="4">Divalent-cation tolerance protein CutA</fullName>
    </recommendedName>
</protein>
<keyword evidence="3" id="KW-1185">Reference proteome</keyword>
<dbReference type="EMBL" id="DF970162">
    <property type="protein sequence ID" value="GAP65513.1"/>
    <property type="molecule type" value="Genomic_DNA"/>
</dbReference>
<evidence type="ECO:0000313" key="3">
    <source>
        <dbReference type="Proteomes" id="UP000253740"/>
    </source>
</evidence>
<reference evidence="2" key="1">
    <citation type="submission" date="2015-08" db="EMBL/GenBank/DDBJ databases">
        <title>Complete DNA Sequence of Pseudomonas syringae pv. actinidiae, the Causal Agent of Kiwifruit Canker Disease.</title>
        <authorList>
            <person name="Rikkerink E.H.A."/>
            <person name="Fineran P.C."/>
        </authorList>
    </citation>
    <scope>NUCLEOTIDE SEQUENCE</scope>
    <source>
        <strain evidence="2">SkMP5</strain>
    </source>
</reference>
<name>A0A0K8QKX6_9GAMM</name>
<evidence type="ECO:0000313" key="2">
    <source>
        <dbReference type="EMBL" id="GAP65513.1"/>
    </source>
</evidence>
<comment type="similarity">
    <text evidence="1">Belongs to the CutA family.</text>
</comment>
<gene>
    <name evidence="2" type="ORF">MBSD_n0803</name>
</gene>
<proteinExistence type="inferred from homology"/>